<evidence type="ECO:0000313" key="1">
    <source>
        <dbReference type="EMBL" id="CAK0844328.1"/>
    </source>
</evidence>
<dbReference type="Proteomes" id="UP001189429">
    <property type="component" value="Unassembled WGS sequence"/>
</dbReference>
<name>A0ABN9TEU7_9DINO</name>
<keyword evidence="2" id="KW-1185">Reference proteome</keyword>
<evidence type="ECO:0000313" key="2">
    <source>
        <dbReference type="Proteomes" id="UP001189429"/>
    </source>
</evidence>
<reference evidence="1" key="1">
    <citation type="submission" date="2023-10" db="EMBL/GenBank/DDBJ databases">
        <authorList>
            <person name="Chen Y."/>
            <person name="Shah S."/>
            <person name="Dougan E. K."/>
            <person name="Thang M."/>
            <person name="Chan C."/>
        </authorList>
    </citation>
    <scope>NUCLEOTIDE SEQUENCE [LARGE SCALE GENOMIC DNA]</scope>
</reference>
<accession>A0ABN9TEU7</accession>
<gene>
    <name evidence="1" type="ORF">PCOR1329_LOCUS38438</name>
</gene>
<comment type="caution">
    <text evidence="1">The sequence shown here is derived from an EMBL/GenBank/DDBJ whole genome shotgun (WGS) entry which is preliminary data.</text>
</comment>
<dbReference type="EMBL" id="CAUYUJ010014654">
    <property type="protein sequence ID" value="CAK0844328.1"/>
    <property type="molecule type" value="Genomic_DNA"/>
</dbReference>
<organism evidence="1 2">
    <name type="scientific">Prorocentrum cordatum</name>
    <dbReference type="NCBI Taxonomy" id="2364126"/>
    <lineage>
        <taxon>Eukaryota</taxon>
        <taxon>Sar</taxon>
        <taxon>Alveolata</taxon>
        <taxon>Dinophyceae</taxon>
        <taxon>Prorocentrales</taxon>
        <taxon>Prorocentraceae</taxon>
        <taxon>Prorocentrum</taxon>
    </lineage>
</organism>
<sequence>MATQPVAIFVVLATACLVTVLLIPSWTYGARAPQASGASVVTPEVAAARRAGVREEVWESGATSLPLDLCDPGAAARLARTFTLEARRGLPGAFVVRILGSGGAELPEVSLTLDINSSQRSDAKTFQLRPLLVAAGGGNVGVLEIEDASAGTWTATSTVSAVPPAWCDRGGLPGTVQLAALQPWGGVSSAEFSWDGRACAVLIFVWVAVRALATDPAEIPLAFACDAYCLAYSCGLAVRAALEARVKSSFVVQLASAARACALGGDLLLLLGLVLRMSSAGDTEQRESKSGGAFLYQSAEDPELWNNLRRLFACAAVRARASARGVTPLAAWD</sequence>
<protein>
    <submittedName>
        <fullName evidence="1">Uncharacterized protein</fullName>
    </submittedName>
</protein>
<proteinExistence type="predicted"/>